<dbReference type="OMA" id="IACETGR"/>
<sequence length="856" mass="94509">MGSSAVPVLIGLILLHIHKISECQTIEVTPDPSTNVIFSKKPGQGLDCTVCKNEDSSQSCDSSLRLTESKTTSVSFNCSQPGDVFTVEINQDIDCSSSACSSIAVHPDATRFLEFSRSFTWDVKVHSSKMFHLDFPAPGMRQIKPSESCPDQHTYSITSYQRTGPISIGSFCRNGTISRIQVWYRGRISLEVPKGTPLNPSDFRVSIGPASTGLVEVDVKLPRAESSVDFFTPNYGTGYYNAYKVKWNFAVEPIVNFTVEFKAYAPPECQKKEVTVDYALGEKTSFTTKPTDIQPNNKQGDFSLTLNNCDAKSTPKVPGLSMHIMVGVFRGGIPYLCTVDLQNEEGLSLEIVNTNPQSYCEMRSNSVVQEKIVVPVGSKVDLYFLDCPAQDLRLTATKTIDFSGVSARSVSRTPLIIPPMKWSLPVALNEFSWLLRVPDQTTLDLTSAQRNLHQSVPDKPCKEKVSLLVSESLGSSIGQFCSPADGAIQKIQIRGNVSITVSPNTVKDLSQETDPFLNITLSPEITENVIYTVSPLISGPAYLASPYWPDAMQPSSSASWIINVPPEYRANLWFTNVSKPTCDSGHAELEISPLDSSAETQEWREDQSFPDSIVQQTSFYLNMSNCEPASGRYALLTKIIVQKESKKILAIILAVVGAVLALLIVALVVVCVIRKKHKPSGNRSSIYIPKGKPVLPGNATFPKSRTDNESHVYASIDETIYNRHLDTNHPADSNNGTWTNGHQVDTYRPFLGPTDSIPTDQDLPDGYSLDRGRDKDVFQPFLTPPNTFNLPRPRSPLISQGSLGFEDRRMVDNELNTFKAAGDINPIRLSTDECKLRPQMDSDSDSYHEPEYEEAM</sequence>
<dbReference type="STRING" id="7955.ENSDARP00000146008"/>
<dbReference type="KEGG" id="dre:560859"/>
<dbReference type="InterPro" id="IPR035914">
    <property type="entry name" value="Sperma_CUB_dom_sf"/>
</dbReference>
<feature type="region of interest" description="Disordered" evidence="1">
    <location>
        <begin position="833"/>
        <end position="856"/>
    </location>
</feature>
<dbReference type="CDD" id="cd12087">
    <property type="entry name" value="TM_EGFR-like"/>
    <property type="match status" value="1"/>
</dbReference>
<dbReference type="CTD" id="560859"/>
<reference evidence="7" key="2">
    <citation type="submission" date="2018-04" db="UniProtKB">
        <authorList>
            <consortium name="Ensembl"/>
        </authorList>
    </citation>
    <scope>IDENTIFICATION</scope>
    <source>
        <strain evidence="7">Tuebingen</strain>
    </source>
</reference>
<dbReference type="GeneID" id="560859"/>
<keyword evidence="2" id="KW-1133">Transmembrane helix</keyword>
<evidence type="ECO:0000313" key="10">
    <source>
        <dbReference type="ZFIN" id="ZDB-GENE-111027-17"/>
    </source>
</evidence>
<gene>
    <name evidence="7 9 10" type="primary">cdcp1b</name>
</gene>
<feature type="domain" description="CDCP1 third and sixth CUB" evidence="4">
    <location>
        <begin position="221"/>
        <end position="314"/>
    </location>
</feature>
<reference evidence="9" key="3">
    <citation type="submission" date="2025-04" db="UniProtKB">
        <authorList>
            <consortium name="RefSeq"/>
        </authorList>
    </citation>
    <scope>IDENTIFICATION</scope>
    <source>
        <strain evidence="9">Tuebingen</strain>
    </source>
</reference>
<evidence type="ECO:0000256" key="3">
    <source>
        <dbReference type="SAM" id="SignalP"/>
    </source>
</evidence>
<feature type="chain" id="PRO_5044578656" evidence="3">
    <location>
        <begin position="24"/>
        <end position="856"/>
    </location>
</feature>
<feature type="compositionally biased region" description="Basic and acidic residues" evidence="1">
    <location>
        <begin position="833"/>
        <end position="850"/>
    </location>
</feature>
<dbReference type="PANTHER" id="PTHR14477:SF1">
    <property type="entry name" value="CUB DOMAIN-CONTAINING PROTEIN 1"/>
    <property type="match status" value="1"/>
</dbReference>
<dbReference type="EMBL" id="LO018535">
    <property type="status" value="NOT_ANNOTATED_CDS"/>
    <property type="molecule type" value="Genomic_DNA"/>
</dbReference>
<dbReference type="InterPro" id="IPR056268">
    <property type="entry name" value="CUB_CDCP1_1st"/>
</dbReference>
<dbReference type="PaxDb" id="7955-ENSDARP00000104513"/>
<dbReference type="Pfam" id="PF23667">
    <property type="entry name" value="CUB_CDCP1_1"/>
    <property type="match status" value="1"/>
</dbReference>
<evidence type="ECO:0000313" key="8">
    <source>
        <dbReference type="Proteomes" id="UP000000437"/>
    </source>
</evidence>
<dbReference type="PANTHER" id="PTHR14477">
    <property type="entry name" value="CUB DOMAIN-CONTAINING PROTEIN 1"/>
    <property type="match status" value="1"/>
</dbReference>
<evidence type="ECO:0000256" key="1">
    <source>
        <dbReference type="SAM" id="MobiDB-lite"/>
    </source>
</evidence>
<name>A0A2R8PY98_DANRE</name>
<keyword evidence="2" id="KW-0472">Membrane</keyword>
<feature type="domain" description="CDCP1 third and sixth CUB" evidence="4">
    <location>
        <begin position="527"/>
        <end position="639"/>
    </location>
</feature>
<evidence type="ECO:0000313" key="9">
    <source>
        <dbReference type="RefSeq" id="XP_021323922.1"/>
    </source>
</evidence>
<dbReference type="Bgee" id="ENSDARG00000110186">
    <property type="expression patterns" value="Expressed in mature ovarian follicle and 22 other cell types or tissues"/>
</dbReference>
<evidence type="ECO:0000313" key="7">
    <source>
        <dbReference type="Ensembl" id="ENSDARP00000146008"/>
    </source>
</evidence>
<dbReference type="AlphaFoldDB" id="A0A2R8PY98"/>
<dbReference type="InterPro" id="IPR056269">
    <property type="entry name" value="CUB_CDCP1_2nd_5th"/>
</dbReference>
<dbReference type="Pfam" id="PF23665">
    <property type="entry name" value="CDCP1_CUB_6"/>
    <property type="match status" value="2"/>
</dbReference>
<accession>A0A2R8PY98</accession>
<dbReference type="ZFIN" id="ZDB-GENE-111027-17">
    <property type="gene designation" value="cdcp1b"/>
</dbReference>
<evidence type="ECO:0000259" key="4">
    <source>
        <dbReference type="Pfam" id="PF23665"/>
    </source>
</evidence>
<dbReference type="RefSeq" id="XP_021323922.1">
    <property type="nucleotide sequence ID" value="XM_021468247.2"/>
</dbReference>
<keyword evidence="3" id="KW-0732">Signal</keyword>
<feature type="domain" description="CDCP1 second and fifth CUB" evidence="6">
    <location>
        <begin position="429"/>
        <end position="503"/>
    </location>
</feature>
<dbReference type="EMBL" id="FO704785">
    <property type="status" value="NOT_ANNOTATED_CDS"/>
    <property type="molecule type" value="Genomic_DNA"/>
</dbReference>
<organism evidence="7">
    <name type="scientific">Danio rerio</name>
    <name type="common">Zebrafish</name>
    <name type="synonym">Brachydanio rerio</name>
    <dbReference type="NCBI Taxonomy" id="7955"/>
    <lineage>
        <taxon>Eukaryota</taxon>
        <taxon>Metazoa</taxon>
        <taxon>Chordata</taxon>
        <taxon>Craniata</taxon>
        <taxon>Vertebrata</taxon>
        <taxon>Euteleostomi</taxon>
        <taxon>Actinopterygii</taxon>
        <taxon>Neopterygii</taxon>
        <taxon>Teleostei</taxon>
        <taxon>Ostariophysi</taxon>
        <taxon>Cypriniformes</taxon>
        <taxon>Danionidae</taxon>
        <taxon>Danioninae</taxon>
        <taxon>Danio</taxon>
    </lineage>
</organism>
<protein>
    <submittedName>
        <fullName evidence="7">CUB domain containing protein 1b</fullName>
    </submittedName>
    <submittedName>
        <fullName evidence="9">CUB domain-containing protein 1</fullName>
    </submittedName>
</protein>
<proteinExistence type="predicted"/>
<reference evidence="7 8" key="1">
    <citation type="journal article" date="2013" name="Nature">
        <title>The zebrafish reference genome sequence and its relationship to the human genome.</title>
        <authorList>
            <consortium name="Genome Reference Consortium Zebrafish"/>
            <person name="Howe K."/>
            <person name="Clark M.D."/>
            <person name="Torroja C.F."/>
            <person name="Torrance J."/>
            <person name="Berthelot C."/>
            <person name="Muffato M."/>
            <person name="Collins J.E."/>
            <person name="Humphray S."/>
            <person name="McLaren K."/>
            <person name="Matthews L."/>
            <person name="McLaren S."/>
            <person name="Sealy I."/>
            <person name="Caccamo M."/>
            <person name="Churcher C."/>
            <person name="Scott C."/>
            <person name="Barrett J.C."/>
            <person name="Koch R."/>
            <person name="Rauch G.J."/>
            <person name="White S."/>
            <person name="Chow W."/>
            <person name="Kilian B."/>
            <person name="Quintais L.T."/>
            <person name="Guerra-Assuncao J.A."/>
            <person name="Zhou Y."/>
            <person name="Gu Y."/>
            <person name="Yen J."/>
            <person name="Vogel J.H."/>
            <person name="Eyre T."/>
            <person name="Redmond S."/>
            <person name="Banerjee R."/>
            <person name="Chi J."/>
            <person name="Fu B."/>
            <person name="Langley E."/>
            <person name="Maguire S.F."/>
            <person name="Laird G.K."/>
            <person name="Lloyd D."/>
            <person name="Kenyon E."/>
            <person name="Donaldson S."/>
            <person name="Sehra H."/>
            <person name="Almeida-King J."/>
            <person name="Loveland J."/>
            <person name="Trevanion S."/>
            <person name="Jones M."/>
            <person name="Quail M."/>
            <person name="Willey D."/>
            <person name="Hunt A."/>
            <person name="Burton J."/>
            <person name="Sims S."/>
            <person name="McLay K."/>
            <person name="Plumb B."/>
            <person name="Davis J."/>
            <person name="Clee C."/>
            <person name="Oliver K."/>
            <person name="Clark R."/>
            <person name="Riddle C."/>
            <person name="Elliot D."/>
            <person name="Eliott D."/>
            <person name="Threadgold G."/>
            <person name="Harden G."/>
            <person name="Ware D."/>
            <person name="Begum S."/>
            <person name="Mortimore B."/>
            <person name="Mortimer B."/>
            <person name="Kerry G."/>
            <person name="Heath P."/>
            <person name="Phillimore B."/>
            <person name="Tracey A."/>
            <person name="Corby N."/>
            <person name="Dunn M."/>
            <person name="Johnson C."/>
            <person name="Wood J."/>
            <person name="Clark S."/>
            <person name="Pelan S."/>
            <person name="Griffiths G."/>
            <person name="Smith M."/>
            <person name="Glithero R."/>
            <person name="Howden P."/>
            <person name="Barker N."/>
            <person name="Lloyd C."/>
            <person name="Stevens C."/>
            <person name="Harley J."/>
            <person name="Holt K."/>
            <person name="Panagiotidis G."/>
            <person name="Lovell J."/>
            <person name="Beasley H."/>
            <person name="Henderson C."/>
            <person name="Gordon D."/>
            <person name="Auger K."/>
            <person name="Wright D."/>
            <person name="Collins J."/>
            <person name="Raisen C."/>
            <person name="Dyer L."/>
            <person name="Leung K."/>
            <person name="Robertson L."/>
            <person name="Ambridge K."/>
            <person name="Leongamornlert D."/>
            <person name="McGuire S."/>
            <person name="Gilderthorp R."/>
            <person name="Griffiths C."/>
            <person name="Manthravadi D."/>
            <person name="Nichol S."/>
            <person name="Barker G."/>
            <person name="Whitehead S."/>
            <person name="Kay M."/>
            <person name="Brown J."/>
            <person name="Murnane C."/>
            <person name="Gray E."/>
            <person name="Humphries M."/>
            <person name="Sycamore N."/>
            <person name="Barker D."/>
            <person name="Saunders D."/>
            <person name="Wallis J."/>
            <person name="Babbage A."/>
            <person name="Hammond S."/>
            <person name="Mashreghi-Mohammadi M."/>
            <person name="Barr L."/>
            <person name="Martin S."/>
            <person name="Wray P."/>
            <person name="Ellington A."/>
            <person name="Matthews N."/>
            <person name="Ellwood M."/>
            <person name="Woodmansey R."/>
            <person name="Clark G."/>
            <person name="Cooper J."/>
            <person name="Cooper J."/>
            <person name="Tromans A."/>
            <person name="Grafham D."/>
            <person name="Skuce C."/>
            <person name="Pandian R."/>
            <person name="Andrews R."/>
            <person name="Harrison E."/>
            <person name="Kimberley A."/>
            <person name="Garnett J."/>
            <person name="Fosker N."/>
            <person name="Hall R."/>
            <person name="Garner P."/>
            <person name="Kelly D."/>
            <person name="Bird C."/>
            <person name="Palmer S."/>
            <person name="Gehring I."/>
            <person name="Berger A."/>
            <person name="Dooley C.M."/>
            <person name="Ersan-Urun Z."/>
            <person name="Eser C."/>
            <person name="Geiger H."/>
            <person name="Geisler M."/>
            <person name="Karotki L."/>
            <person name="Kirn A."/>
            <person name="Konantz J."/>
            <person name="Konantz M."/>
            <person name="Oberlander M."/>
            <person name="Rudolph-Geiger S."/>
            <person name="Teucke M."/>
            <person name="Lanz C."/>
            <person name="Raddatz G."/>
            <person name="Osoegawa K."/>
            <person name="Zhu B."/>
            <person name="Rapp A."/>
            <person name="Widaa S."/>
            <person name="Langford C."/>
            <person name="Yang F."/>
            <person name="Schuster S.C."/>
            <person name="Carter N.P."/>
            <person name="Harrow J."/>
            <person name="Ning Z."/>
            <person name="Herrero J."/>
            <person name="Searle S.M."/>
            <person name="Enright A."/>
            <person name="Geisler R."/>
            <person name="Plasterk R.H."/>
            <person name="Lee C."/>
            <person name="Westerfield M."/>
            <person name="de Jong P.J."/>
            <person name="Zon L.I."/>
            <person name="Postlethwait J.H."/>
            <person name="Nusslein-Volhard C."/>
            <person name="Hubbard T.J."/>
            <person name="Roest Crollius H."/>
            <person name="Rogers J."/>
            <person name="Stemple D.L."/>
        </authorList>
    </citation>
    <scope>NUCLEOTIDE SEQUENCE [LARGE SCALE GENOMIC DNA]</scope>
    <source>
        <strain evidence="7">Tuebingen</strain>
    </source>
</reference>
<dbReference type="OrthoDB" id="8960034at2759"/>
<dbReference type="AGR" id="ZFIN:ZDB-GENE-111027-17"/>
<evidence type="ECO:0000259" key="6">
    <source>
        <dbReference type="Pfam" id="PF23668"/>
    </source>
</evidence>
<dbReference type="Pfam" id="PF23668">
    <property type="entry name" value="CUB_CDCP1_2"/>
    <property type="match status" value="2"/>
</dbReference>
<feature type="domain" description="CDCP1 second and fifth CUB" evidence="6">
    <location>
        <begin position="103"/>
        <end position="207"/>
    </location>
</feature>
<evidence type="ECO:0000256" key="2">
    <source>
        <dbReference type="SAM" id="Phobius"/>
    </source>
</evidence>
<dbReference type="Ensembl" id="ENSDART00000190838.1">
    <property type="protein sequence ID" value="ENSDARP00000146008.1"/>
    <property type="gene ID" value="ENSDARG00000110186.1"/>
</dbReference>
<keyword evidence="2" id="KW-0812">Transmembrane</keyword>
<feature type="transmembrane region" description="Helical" evidence="2">
    <location>
        <begin position="648"/>
        <end position="673"/>
    </location>
</feature>
<dbReference type="SUPFAM" id="SSF49854">
    <property type="entry name" value="Spermadhesin, CUB domain"/>
    <property type="match status" value="1"/>
</dbReference>
<evidence type="ECO:0000259" key="5">
    <source>
        <dbReference type="Pfam" id="PF23667"/>
    </source>
</evidence>
<feature type="domain" description="CDCP1 first CUB" evidence="5">
    <location>
        <begin position="24"/>
        <end position="95"/>
    </location>
</feature>
<dbReference type="InterPro" id="IPR056266">
    <property type="entry name" value="CDCP1_CUB_3rd_6th"/>
</dbReference>
<dbReference type="GeneTree" id="ENSGT00390000010209"/>
<keyword evidence="8" id="KW-1185">Reference proteome</keyword>
<dbReference type="Proteomes" id="UP000000437">
    <property type="component" value="Chromosome 19"/>
</dbReference>
<dbReference type="InterPro" id="IPR038811">
    <property type="entry name" value="CDCP1"/>
</dbReference>
<accession>A0A8M9P280</accession>
<feature type="signal peptide" evidence="3">
    <location>
        <begin position="1"/>
        <end position="23"/>
    </location>
</feature>
<feature type="region of interest" description="Disordered" evidence="1">
    <location>
        <begin position="725"/>
        <end position="769"/>
    </location>
</feature>
<feature type="compositionally biased region" description="Polar residues" evidence="1">
    <location>
        <begin position="730"/>
        <end position="743"/>
    </location>
</feature>